<reference evidence="1" key="1">
    <citation type="journal article" date="2014" name="Front. Microbiol.">
        <title>High frequency of phylogenetically diverse reductive dehalogenase-homologous genes in deep subseafloor sedimentary metagenomes.</title>
        <authorList>
            <person name="Kawai M."/>
            <person name="Futagami T."/>
            <person name="Toyoda A."/>
            <person name="Takaki Y."/>
            <person name="Nishi S."/>
            <person name="Hori S."/>
            <person name="Arai W."/>
            <person name="Tsubouchi T."/>
            <person name="Morono Y."/>
            <person name="Uchiyama I."/>
            <person name="Ito T."/>
            <person name="Fujiyama A."/>
            <person name="Inagaki F."/>
            <person name="Takami H."/>
        </authorList>
    </citation>
    <scope>NUCLEOTIDE SEQUENCE</scope>
    <source>
        <strain evidence="1">Expedition CK06-06</strain>
    </source>
</reference>
<organism evidence="1">
    <name type="scientific">marine sediment metagenome</name>
    <dbReference type="NCBI Taxonomy" id="412755"/>
    <lineage>
        <taxon>unclassified sequences</taxon>
        <taxon>metagenomes</taxon>
        <taxon>ecological metagenomes</taxon>
    </lineage>
</organism>
<sequence length="210" mass="23873">MDAKEYLLVFTKKHIYYWNENTPGYEEVFEVVGVGVFCTEWHTRTFNDKVIATNNVDKVLEWYPAIAGGLFLPLDTTSGINYGTAETPEYLTKAKYVEVFENYLFLGYTYENGASKPQNIRWSDLLDEADWKTGDAGGATIGGRDFVTGIINYKGFLIIFKEESIHQQWLTEASTDIFNNQPLSTRLGCKASHSIVMDDKENLYFFASDG</sequence>
<feature type="non-terminal residue" evidence="1">
    <location>
        <position position="210"/>
    </location>
</feature>
<gene>
    <name evidence="1" type="ORF">S01H4_22805</name>
</gene>
<dbReference type="EMBL" id="BART01010502">
    <property type="protein sequence ID" value="GAG89180.1"/>
    <property type="molecule type" value="Genomic_DNA"/>
</dbReference>
<dbReference type="AlphaFoldDB" id="X1B2J5"/>
<accession>X1B2J5</accession>
<evidence type="ECO:0000313" key="1">
    <source>
        <dbReference type="EMBL" id="GAG89180.1"/>
    </source>
</evidence>
<protein>
    <submittedName>
        <fullName evidence="1">Uncharacterized protein</fullName>
    </submittedName>
</protein>
<comment type="caution">
    <text evidence="1">The sequence shown here is derived from an EMBL/GenBank/DDBJ whole genome shotgun (WGS) entry which is preliminary data.</text>
</comment>
<name>X1B2J5_9ZZZZ</name>
<proteinExistence type="predicted"/>